<name>A0A0E3QKX2_METBA</name>
<dbReference type="PATRIC" id="fig|1434109.4.peg.1197"/>
<dbReference type="SUPFAM" id="SSF53756">
    <property type="entry name" value="UDP-Glycosyltransferase/glycogen phosphorylase"/>
    <property type="match status" value="1"/>
</dbReference>
<dbReference type="GeneID" id="24822411"/>
<proteinExistence type="predicted"/>
<dbReference type="Gene3D" id="3.40.50.2000">
    <property type="entry name" value="Glycogen Phosphorylase B"/>
    <property type="match status" value="2"/>
</dbReference>
<dbReference type="AlphaFoldDB" id="A0A0E3QKX2"/>
<dbReference type="KEGG" id="mbw:MSBRW_0970"/>
<accession>A0A0E3QKX2</accession>
<organism evidence="1 2">
    <name type="scientific">Methanosarcina barkeri str. Wiesmoor</name>
    <dbReference type="NCBI Taxonomy" id="1434109"/>
    <lineage>
        <taxon>Archaea</taxon>
        <taxon>Methanobacteriati</taxon>
        <taxon>Methanobacteriota</taxon>
        <taxon>Stenosarchaea group</taxon>
        <taxon>Methanomicrobia</taxon>
        <taxon>Methanosarcinales</taxon>
        <taxon>Methanosarcinaceae</taxon>
        <taxon>Methanosarcina</taxon>
    </lineage>
</organism>
<gene>
    <name evidence="1" type="ORF">MSBRW_0970</name>
</gene>
<dbReference type="Proteomes" id="UP000033038">
    <property type="component" value="Chromosome"/>
</dbReference>
<reference evidence="1 2" key="1">
    <citation type="submission" date="2014-07" db="EMBL/GenBank/DDBJ databases">
        <title>Methanogenic archaea and the global carbon cycle.</title>
        <authorList>
            <person name="Henriksen J.R."/>
            <person name="Luke J."/>
            <person name="Reinhart S."/>
            <person name="Benedict M.N."/>
            <person name="Youngblut N.D."/>
            <person name="Metcalf M.E."/>
            <person name="Whitaker R.J."/>
            <person name="Metcalf W.W."/>
        </authorList>
    </citation>
    <scope>NUCLEOTIDE SEQUENCE [LARGE SCALE GENOMIC DNA]</scope>
    <source>
        <strain evidence="1 2">Wiesmoor</strain>
    </source>
</reference>
<dbReference type="EMBL" id="CP009526">
    <property type="protein sequence ID" value="AKB50223.1"/>
    <property type="molecule type" value="Genomic_DNA"/>
</dbReference>
<protein>
    <recommendedName>
        <fullName evidence="3">Glycosyl transferase family 1 domain-containing protein</fullName>
    </recommendedName>
</protein>
<evidence type="ECO:0000313" key="1">
    <source>
        <dbReference type="EMBL" id="AKB50223.1"/>
    </source>
</evidence>
<dbReference type="RefSeq" id="WP_011305072.1">
    <property type="nucleotide sequence ID" value="NZ_CP009526.1"/>
</dbReference>
<evidence type="ECO:0008006" key="3">
    <source>
        <dbReference type="Google" id="ProtNLM"/>
    </source>
</evidence>
<dbReference type="HOGENOM" id="CLU_058426_0_0_2"/>
<evidence type="ECO:0000313" key="2">
    <source>
        <dbReference type="Proteomes" id="UP000033038"/>
    </source>
</evidence>
<sequence length="392" mass="45270">MKVLYLISTMEPHSGRGGHYYSLRTTAEEISKKLDCAIVVIGKRESPVINQSKVKVYNLIYEKISVIKVMKDLKNIIDIECPQVIHSFDEDTFFFGSLISNIFKKPYIHTKCGGPNPRIAFPKVNNLILFSQENVKFYQSSRRFKKTNLFYIPNRIKEIPSDFSRIKDIKLSVHCNKSKVFLIISRLEVSKKNDILQAIDLVKKLNFDGIKTKLIIIGTLQDANVGKEISENLDNNIYLFTDEKYSINASQLIDVADFVIGGGRSFMEAASKGKIMLCPLKNSNYPLLITEKNFQSAFDQNFSSRLTIDNFDPDDNYKQILQAIINEEYANNITSFIKSVSSEHFEISSQLNRYYKIYNEAKYKMHFSMFDILTQFFRMVYCNDLIPKLKTI</sequence>